<keyword evidence="10 11" id="KW-0539">Nucleus</keyword>
<comment type="cofactor">
    <cofactor evidence="11">
        <name>Fe(2+)</name>
        <dbReference type="ChEBI" id="CHEBI:29033"/>
    </cofactor>
    <cofactor evidence="11">
        <name>Ni(2+)</name>
        <dbReference type="ChEBI" id="CHEBI:49786"/>
    </cofactor>
    <text evidence="11">Binds either 1 Fe or Ni cation per monomer. Iron-binding promotes an acireductone dioxygenase reaction producing 2-keto-4-methylthiobutyrate, while nickel-binding promotes an acireductone dioxygenase reaction producing 3-(methylsulfanyl)propanoate.</text>
</comment>
<reference evidence="13" key="1">
    <citation type="submission" date="2022-11" db="UniProtKB">
        <authorList>
            <consortium name="WormBaseParasite"/>
        </authorList>
    </citation>
    <scope>IDENTIFICATION</scope>
</reference>
<comment type="pathway">
    <text evidence="11">Amino-acid biosynthesis; L-methionine biosynthesis via salvage pathway; L-methionine from S-methyl-5-thio-alpha-D-ribose 1-phosphate: step 5/6.</text>
</comment>
<keyword evidence="6 11" id="KW-0223">Dioxygenase</keyword>
<dbReference type="GO" id="GO:0019509">
    <property type="term" value="P:L-methionine salvage from methylthioadenosine"/>
    <property type="evidence" value="ECO:0007669"/>
    <property type="project" value="UniProtKB-UniRule"/>
</dbReference>
<feature type="binding site" evidence="11">
    <location>
        <position position="86"/>
    </location>
    <ligand>
        <name>Fe(2+)</name>
        <dbReference type="ChEBI" id="CHEBI:29033"/>
        <note>for iron-dependent acireductone dioxygenase activity</note>
    </ligand>
</feature>
<evidence type="ECO:0000256" key="3">
    <source>
        <dbReference type="ARBA" id="ARBA00022596"/>
    </source>
</evidence>
<keyword evidence="4 11" id="KW-0028">Amino-acid biosynthesis</keyword>
<dbReference type="InterPro" id="IPR027496">
    <property type="entry name" value="ARD_euk"/>
</dbReference>
<dbReference type="InterPro" id="IPR004313">
    <property type="entry name" value="ARD"/>
</dbReference>
<comment type="catalytic activity">
    <reaction evidence="1 11">
        <text>1,2-dihydroxy-5-(methylsulfanyl)pent-1-en-3-one + O2 = 4-methylsulfanyl-2-oxobutanoate + formate + 2 H(+)</text>
        <dbReference type="Rhea" id="RHEA:24504"/>
        <dbReference type="ChEBI" id="CHEBI:15378"/>
        <dbReference type="ChEBI" id="CHEBI:15379"/>
        <dbReference type="ChEBI" id="CHEBI:15740"/>
        <dbReference type="ChEBI" id="CHEBI:16723"/>
        <dbReference type="ChEBI" id="CHEBI:49252"/>
        <dbReference type="EC" id="1.13.11.54"/>
    </reaction>
</comment>
<evidence type="ECO:0000256" key="5">
    <source>
        <dbReference type="ARBA" id="ARBA00022723"/>
    </source>
</evidence>
<comment type="subcellular location">
    <subcellularLocation>
        <location evidence="11">Cytoplasm</location>
    </subcellularLocation>
    <subcellularLocation>
        <location evidence="11">Nucleus</location>
    </subcellularLocation>
</comment>
<keyword evidence="9 11" id="KW-0486">Methionine biosynthesis</keyword>
<feature type="binding site" evidence="11">
    <location>
        <position position="92"/>
    </location>
    <ligand>
        <name>Ni(2+)</name>
        <dbReference type="ChEBI" id="CHEBI:49786"/>
        <note>for nickel-dependent acireductone dioxygenase activity</note>
    </ligand>
</feature>
<dbReference type="GO" id="GO:0005634">
    <property type="term" value="C:nucleus"/>
    <property type="evidence" value="ECO:0007669"/>
    <property type="project" value="UniProtKB-SubCell"/>
</dbReference>
<dbReference type="PANTHER" id="PTHR23418">
    <property type="entry name" value="ACIREDUCTONE DIOXYGENASE"/>
    <property type="match status" value="1"/>
</dbReference>
<keyword evidence="7 11" id="KW-0560">Oxidoreductase</keyword>
<dbReference type="InterPro" id="IPR011051">
    <property type="entry name" value="RmlC_Cupin_sf"/>
</dbReference>
<dbReference type="GO" id="GO:0005506">
    <property type="term" value="F:iron ion binding"/>
    <property type="evidence" value="ECO:0007669"/>
    <property type="project" value="UniProtKB-UniRule"/>
</dbReference>
<keyword evidence="8 11" id="KW-0408">Iron</keyword>
<dbReference type="PANTHER" id="PTHR23418:SF0">
    <property type="entry name" value="ACIREDUCTONE DIOXYGENASE"/>
    <property type="match status" value="1"/>
</dbReference>
<dbReference type="Proteomes" id="UP000887540">
    <property type="component" value="Unplaced"/>
</dbReference>
<evidence type="ECO:0000256" key="8">
    <source>
        <dbReference type="ARBA" id="ARBA00023004"/>
    </source>
</evidence>
<evidence type="ECO:0000256" key="1">
    <source>
        <dbReference type="ARBA" id="ARBA00000428"/>
    </source>
</evidence>
<proteinExistence type="inferred from homology"/>
<dbReference type="AlphaFoldDB" id="A0A914BVM4"/>
<dbReference type="GO" id="GO:0010309">
    <property type="term" value="F:acireductone dioxygenase [iron(II)-requiring] activity"/>
    <property type="evidence" value="ECO:0007669"/>
    <property type="project" value="UniProtKB-UniRule"/>
</dbReference>
<dbReference type="FunFam" id="2.60.120.10:FF:000099">
    <property type="entry name" value="1,2-dihydroxy-3-keto-5-methylthiopentene dioxygenase"/>
    <property type="match status" value="1"/>
</dbReference>
<feature type="binding site" evidence="11">
    <location>
        <position position="131"/>
    </location>
    <ligand>
        <name>Ni(2+)</name>
        <dbReference type="ChEBI" id="CHEBI:49786"/>
        <note>for nickel-dependent acireductone dioxygenase activity</note>
    </ligand>
</feature>
<dbReference type="Gene3D" id="2.60.120.10">
    <property type="entry name" value="Jelly Rolls"/>
    <property type="match status" value="1"/>
</dbReference>
<evidence type="ECO:0000256" key="4">
    <source>
        <dbReference type="ARBA" id="ARBA00022605"/>
    </source>
</evidence>
<evidence type="ECO:0000256" key="7">
    <source>
        <dbReference type="ARBA" id="ARBA00023002"/>
    </source>
</evidence>
<comment type="function">
    <text evidence="11">Catalyzes 2 different reactions between oxygen and the acireductone 1,2-dihydroxy-3-keto-5-methylthiopentene (DHK-MTPene) depending upon the metal bound in the active site. Fe-containing acireductone dioxygenase (Fe-ARD) produces formate and 2-keto-4-methylthiobutyrate (KMTB), the alpha-ketoacid precursor of methionine in the methionine recycle pathway. Ni-containing acireductone dioxygenase (Ni-ARD) produces methylthiopropionate, carbon monoxide and formate, and does not lie on the methionine recycle pathway.</text>
</comment>
<evidence type="ECO:0000256" key="10">
    <source>
        <dbReference type="ARBA" id="ARBA00023242"/>
    </source>
</evidence>
<name>A0A914BVM4_9BILA</name>
<evidence type="ECO:0000256" key="9">
    <source>
        <dbReference type="ARBA" id="ARBA00023167"/>
    </source>
</evidence>
<evidence type="ECO:0000256" key="6">
    <source>
        <dbReference type="ARBA" id="ARBA00022964"/>
    </source>
</evidence>
<evidence type="ECO:0000313" key="13">
    <source>
        <dbReference type="WBParaSite" id="ACRNAN_Path_1100.g4227.t1"/>
    </source>
</evidence>
<dbReference type="GO" id="GO:0005737">
    <property type="term" value="C:cytoplasm"/>
    <property type="evidence" value="ECO:0007669"/>
    <property type="project" value="UniProtKB-SubCell"/>
</dbReference>
<dbReference type="GO" id="GO:0010308">
    <property type="term" value="F:acireductone dioxygenase (Ni2+-requiring) activity"/>
    <property type="evidence" value="ECO:0007669"/>
    <property type="project" value="UniProtKB-UniRule"/>
</dbReference>
<feature type="binding site" evidence="11">
    <location>
        <position position="88"/>
    </location>
    <ligand>
        <name>Fe(2+)</name>
        <dbReference type="ChEBI" id="CHEBI:29033"/>
        <note>for iron-dependent acireductone dioxygenase activity</note>
    </ligand>
</feature>
<dbReference type="EC" id="1.13.11.54" evidence="11"/>
<keyword evidence="2 11" id="KW-0963">Cytoplasm</keyword>
<dbReference type="EC" id="1.13.11.53" evidence="11"/>
<evidence type="ECO:0000256" key="11">
    <source>
        <dbReference type="HAMAP-Rule" id="MF_03154"/>
    </source>
</evidence>
<feature type="binding site" evidence="11">
    <location>
        <position position="92"/>
    </location>
    <ligand>
        <name>Fe(2+)</name>
        <dbReference type="ChEBI" id="CHEBI:29033"/>
        <note>for iron-dependent acireductone dioxygenase activity</note>
    </ligand>
</feature>
<keyword evidence="3 11" id="KW-0533">Nickel</keyword>
<protein>
    <recommendedName>
        <fullName evidence="11">Acireductone dioxygenase</fullName>
    </recommendedName>
    <alternativeName>
        <fullName evidence="11">Acireductone dioxygenase (Fe(2+)-requiring)</fullName>
        <shortName evidence="11">ARD'</shortName>
        <shortName evidence="11">Fe-ARD</shortName>
        <ecNumber evidence="11">1.13.11.54</ecNumber>
    </alternativeName>
    <alternativeName>
        <fullName evidence="11">Acireductone dioxygenase (Ni(2+)-requiring)</fullName>
        <shortName evidence="11">ARD</shortName>
        <shortName evidence="11">Ni-ARD</shortName>
        <ecNumber evidence="11">1.13.11.53</ecNumber>
    </alternativeName>
</protein>
<sequence length="179" mass="21293">MVKAWFLSKDFGKKDEVNFCEEELEIASLDDLTKLGIHYYQVPVGDRKSLQKLLNTNGYEIRDVVTISRDKLPNYDEMTQRYYSEHLHPNEEIRYIIDGCGYFDVRNKDERWIRMLGEPGDLLVLPAGIYHRFRVTVDDWIQLMRLFRGGTVWSAHDRNEATEQMEPRREYVQKYIAAH</sequence>
<organism evidence="12 13">
    <name type="scientific">Acrobeloides nanus</name>
    <dbReference type="NCBI Taxonomy" id="290746"/>
    <lineage>
        <taxon>Eukaryota</taxon>
        <taxon>Metazoa</taxon>
        <taxon>Ecdysozoa</taxon>
        <taxon>Nematoda</taxon>
        <taxon>Chromadorea</taxon>
        <taxon>Rhabditida</taxon>
        <taxon>Tylenchina</taxon>
        <taxon>Cephalobomorpha</taxon>
        <taxon>Cephaloboidea</taxon>
        <taxon>Cephalobidae</taxon>
        <taxon>Acrobeloides</taxon>
    </lineage>
</organism>
<comment type="catalytic activity">
    <reaction evidence="11">
        <text>1,2-dihydroxy-5-(methylsulfanyl)pent-1-en-3-one + O2 = 3-(methylsulfanyl)propanoate + CO + formate + 2 H(+)</text>
        <dbReference type="Rhea" id="RHEA:14161"/>
        <dbReference type="ChEBI" id="CHEBI:15378"/>
        <dbReference type="ChEBI" id="CHEBI:15379"/>
        <dbReference type="ChEBI" id="CHEBI:15740"/>
        <dbReference type="ChEBI" id="CHEBI:17245"/>
        <dbReference type="ChEBI" id="CHEBI:49016"/>
        <dbReference type="ChEBI" id="CHEBI:49252"/>
        <dbReference type="EC" id="1.13.11.53"/>
    </reaction>
</comment>
<accession>A0A914BVM4</accession>
<comment type="similarity">
    <text evidence="11">Belongs to the acireductone dioxygenase (ARD) family.</text>
</comment>
<dbReference type="HAMAP" id="MF_03154">
    <property type="entry name" value="Salvage_MtnD_euk"/>
    <property type="match status" value="1"/>
</dbReference>
<feature type="binding site" evidence="11">
    <location>
        <position position="88"/>
    </location>
    <ligand>
        <name>Ni(2+)</name>
        <dbReference type="ChEBI" id="CHEBI:49786"/>
        <note>for nickel-dependent acireductone dioxygenase activity</note>
    </ligand>
</feature>
<dbReference type="SUPFAM" id="SSF51182">
    <property type="entry name" value="RmlC-like cupins"/>
    <property type="match status" value="1"/>
</dbReference>
<evidence type="ECO:0000313" key="12">
    <source>
        <dbReference type="Proteomes" id="UP000887540"/>
    </source>
</evidence>
<dbReference type="WBParaSite" id="ACRNAN_Path_1100.g4227.t1">
    <property type="protein sequence ID" value="ACRNAN_Path_1100.g4227.t1"/>
    <property type="gene ID" value="ACRNAN_Path_1100.g4227"/>
</dbReference>
<feature type="binding site" evidence="11">
    <location>
        <position position="86"/>
    </location>
    <ligand>
        <name>Ni(2+)</name>
        <dbReference type="ChEBI" id="CHEBI:49786"/>
        <note>for nickel-dependent acireductone dioxygenase activity</note>
    </ligand>
</feature>
<evidence type="ECO:0000256" key="2">
    <source>
        <dbReference type="ARBA" id="ARBA00022490"/>
    </source>
</evidence>
<dbReference type="Pfam" id="PF03079">
    <property type="entry name" value="ARD"/>
    <property type="match status" value="1"/>
</dbReference>
<feature type="binding site" evidence="11">
    <location>
        <position position="131"/>
    </location>
    <ligand>
        <name>Fe(2+)</name>
        <dbReference type="ChEBI" id="CHEBI:29033"/>
        <note>for iron-dependent acireductone dioxygenase activity</note>
    </ligand>
</feature>
<dbReference type="InterPro" id="IPR014710">
    <property type="entry name" value="RmlC-like_jellyroll"/>
</dbReference>
<keyword evidence="12" id="KW-1185">Reference proteome</keyword>
<dbReference type="GO" id="GO:0016151">
    <property type="term" value="F:nickel cation binding"/>
    <property type="evidence" value="ECO:0007669"/>
    <property type="project" value="UniProtKB-UniRule"/>
</dbReference>
<keyword evidence="5 11" id="KW-0479">Metal-binding</keyword>
<dbReference type="CDD" id="cd02232">
    <property type="entry name" value="cupin_ARD"/>
    <property type="match status" value="1"/>
</dbReference>